<dbReference type="PRINTS" id="PR00344">
    <property type="entry name" value="BCTRLSENSOR"/>
</dbReference>
<dbReference type="RefSeq" id="WP_119341018.1">
    <property type="nucleotide sequence ID" value="NZ_BJXL01000070.1"/>
</dbReference>
<dbReference type="InterPro" id="IPR003660">
    <property type="entry name" value="HAMP_dom"/>
</dbReference>
<dbReference type="OrthoDB" id="9813151at2"/>
<evidence type="ECO:0000313" key="11">
    <source>
        <dbReference type="Proteomes" id="UP000321197"/>
    </source>
</evidence>
<dbReference type="Pfam" id="PF00672">
    <property type="entry name" value="HAMP"/>
    <property type="match status" value="1"/>
</dbReference>
<dbReference type="Gene3D" id="6.10.340.10">
    <property type="match status" value="1"/>
</dbReference>
<keyword evidence="4" id="KW-0597">Phosphoprotein</keyword>
<evidence type="ECO:0000256" key="1">
    <source>
        <dbReference type="ARBA" id="ARBA00000085"/>
    </source>
</evidence>
<dbReference type="InterPro" id="IPR050736">
    <property type="entry name" value="Sensor_HK_Regulatory"/>
</dbReference>
<dbReference type="Pfam" id="PF02518">
    <property type="entry name" value="HATPase_c"/>
    <property type="match status" value="1"/>
</dbReference>
<evidence type="ECO:0000256" key="2">
    <source>
        <dbReference type="ARBA" id="ARBA00004370"/>
    </source>
</evidence>
<comment type="catalytic activity">
    <reaction evidence="1">
        <text>ATP + protein L-histidine = ADP + protein N-phospho-L-histidine.</text>
        <dbReference type="EC" id="2.7.13.3"/>
    </reaction>
</comment>
<evidence type="ECO:0000256" key="3">
    <source>
        <dbReference type="ARBA" id="ARBA00012438"/>
    </source>
</evidence>
<accession>A0A511R342</accession>
<dbReference type="GO" id="GO:0016020">
    <property type="term" value="C:membrane"/>
    <property type="evidence" value="ECO:0007669"/>
    <property type="project" value="UniProtKB-SubCell"/>
</dbReference>
<comment type="caution">
    <text evidence="10">The sequence shown here is derived from an EMBL/GenBank/DDBJ whole genome shotgun (WGS) entry which is preliminary data.</text>
</comment>
<evidence type="ECO:0000256" key="7">
    <source>
        <dbReference type="ARBA" id="ARBA00023012"/>
    </source>
</evidence>
<evidence type="ECO:0000256" key="4">
    <source>
        <dbReference type="ARBA" id="ARBA00022553"/>
    </source>
</evidence>
<dbReference type="SUPFAM" id="SSF47384">
    <property type="entry name" value="Homodimeric domain of signal transducing histidine kinase"/>
    <property type="match status" value="1"/>
</dbReference>
<dbReference type="SUPFAM" id="SSF55874">
    <property type="entry name" value="ATPase domain of HSP90 chaperone/DNA topoisomerase II/histidine kinase"/>
    <property type="match status" value="1"/>
</dbReference>
<evidence type="ECO:0000313" key="10">
    <source>
        <dbReference type="EMBL" id="GEM83995.1"/>
    </source>
</evidence>
<dbReference type="CDD" id="cd00082">
    <property type="entry name" value="HisKA"/>
    <property type="match status" value="1"/>
</dbReference>
<dbReference type="Gene3D" id="3.30.565.10">
    <property type="entry name" value="Histidine kinase-like ATPase, C-terminal domain"/>
    <property type="match status" value="1"/>
</dbReference>
<organism evidence="10 11">
    <name type="scientific">Meiothermus hypogaeus NBRC 106114</name>
    <dbReference type="NCBI Taxonomy" id="1227553"/>
    <lineage>
        <taxon>Bacteria</taxon>
        <taxon>Thermotogati</taxon>
        <taxon>Deinococcota</taxon>
        <taxon>Deinococci</taxon>
        <taxon>Thermales</taxon>
        <taxon>Thermaceae</taxon>
        <taxon>Meiothermus</taxon>
    </lineage>
</organism>
<comment type="subcellular location">
    <subcellularLocation>
        <location evidence="2">Membrane</location>
    </subcellularLocation>
</comment>
<dbReference type="Pfam" id="PF00512">
    <property type="entry name" value="HisKA"/>
    <property type="match status" value="1"/>
</dbReference>
<dbReference type="InterPro" id="IPR036890">
    <property type="entry name" value="HATPase_C_sf"/>
</dbReference>
<dbReference type="FunFam" id="3.30.565.10:FF:000006">
    <property type="entry name" value="Sensor histidine kinase WalK"/>
    <property type="match status" value="1"/>
</dbReference>
<dbReference type="SMART" id="SM00387">
    <property type="entry name" value="HATPase_c"/>
    <property type="match status" value="1"/>
</dbReference>
<evidence type="ECO:0000259" key="9">
    <source>
        <dbReference type="PROSITE" id="PS50885"/>
    </source>
</evidence>
<evidence type="ECO:0000259" key="8">
    <source>
        <dbReference type="PROSITE" id="PS50109"/>
    </source>
</evidence>
<feature type="domain" description="Histidine kinase" evidence="8">
    <location>
        <begin position="150"/>
        <end position="363"/>
    </location>
</feature>
<dbReference type="PROSITE" id="PS50109">
    <property type="entry name" value="HIS_KIN"/>
    <property type="match status" value="1"/>
</dbReference>
<dbReference type="CDD" id="cd00075">
    <property type="entry name" value="HATPase"/>
    <property type="match status" value="1"/>
</dbReference>
<sequence length="368" mass="39929">MKLVLRLALAFALVAFFAAGLTGWLGYQEARGHFQRFVAGSEAARSGETPLGGVPGRGRQILLSQLQTSSWRSALLALTVALGVGTYLAFRLVQPVQTLTQATRRFGRGERGVRVNIPGSDELAELGRAFNDVAAELAAKEERERQMIADIAHELRTPLTILKGDLESMSDGLLEASSENLRRLVGEVDLLTRLVQDLRTLSLSDTGQLVLRPRLVSLDTLLSDLVANFQPRSEAAGVQLEVNTKPLSTHADPERLQQVLLNLLENALRHTPRGGRITVKLHSQGENAVLEVCDTGPGIAPEHLPHLFERFYRAQPSRARESGGSGLGLAIVKALVEAHGGRVGADNQPEGGARFWIHLPLVRLAEEA</sequence>
<keyword evidence="6" id="KW-0418">Kinase</keyword>
<dbReference type="PANTHER" id="PTHR43711">
    <property type="entry name" value="TWO-COMPONENT HISTIDINE KINASE"/>
    <property type="match status" value="1"/>
</dbReference>
<name>A0A511R342_9DEIN</name>
<keyword evidence="7" id="KW-0902">Two-component regulatory system</keyword>
<dbReference type="CDD" id="cd06225">
    <property type="entry name" value="HAMP"/>
    <property type="match status" value="1"/>
</dbReference>
<dbReference type="InterPro" id="IPR036097">
    <property type="entry name" value="HisK_dim/P_sf"/>
</dbReference>
<dbReference type="SMART" id="SM00388">
    <property type="entry name" value="HisKA"/>
    <property type="match status" value="1"/>
</dbReference>
<dbReference type="AlphaFoldDB" id="A0A511R342"/>
<dbReference type="GO" id="GO:0000155">
    <property type="term" value="F:phosphorelay sensor kinase activity"/>
    <property type="evidence" value="ECO:0007669"/>
    <property type="project" value="InterPro"/>
</dbReference>
<keyword evidence="5" id="KW-0808">Transferase</keyword>
<dbReference type="EC" id="2.7.13.3" evidence="3"/>
<evidence type="ECO:0000256" key="5">
    <source>
        <dbReference type="ARBA" id="ARBA00022679"/>
    </source>
</evidence>
<dbReference type="InterPro" id="IPR003594">
    <property type="entry name" value="HATPase_dom"/>
</dbReference>
<dbReference type="PROSITE" id="PS50885">
    <property type="entry name" value="HAMP"/>
    <property type="match status" value="1"/>
</dbReference>
<dbReference type="InterPro" id="IPR004358">
    <property type="entry name" value="Sig_transdc_His_kin-like_C"/>
</dbReference>
<dbReference type="EMBL" id="BJXL01000070">
    <property type="protein sequence ID" value="GEM83995.1"/>
    <property type="molecule type" value="Genomic_DNA"/>
</dbReference>
<protein>
    <recommendedName>
        <fullName evidence="3">histidine kinase</fullName>
        <ecNumber evidence="3">2.7.13.3</ecNumber>
    </recommendedName>
</protein>
<proteinExistence type="predicted"/>
<dbReference type="SMART" id="SM00304">
    <property type="entry name" value="HAMP"/>
    <property type="match status" value="1"/>
</dbReference>
<dbReference type="SUPFAM" id="SSF158472">
    <property type="entry name" value="HAMP domain-like"/>
    <property type="match status" value="1"/>
</dbReference>
<gene>
    <name evidence="10" type="ORF">MHY01S_21610</name>
</gene>
<dbReference type="Proteomes" id="UP000321197">
    <property type="component" value="Unassembled WGS sequence"/>
</dbReference>
<reference evidence="10 11" key="1">
    <citation type="submission" date="2019-07" db="EMBL/GenBank/DDBJ databases">
        <title>Whole genome shotgun sequence of Meiothermus hypogaeus NBRC 106114.</title>
        <authorList>
            <person name="Hosoyama A."/>
            <person name="Uohara A."/>
            <person name="Ohji S."/>
            <person name="Ichikawa N."/>
        </authorList>
    </citation>
    <scope>NUCLEOTIDE SEQUENCE [LARGE SCALE GENOMIC DNA]</scope>
    <source>
        <strain evidence="10 11">NBRC 106114</strain>
    </source>
</reference>
<dbReference type="InterPro" id="IPR005467">
    <property type="entry name" value="His_kinase_dom"/>
</dbReference>
<dbReference type="PANTHER" id="PTHR43711:SF1">
    <property type="entry name" value="HISTIDINE KINASE 1"/>
    <property type="match status" value="1"/>
</dbReference>
<feature type="domain" description="HAMP" evidence="9">
    <location>
        <begin position="90"/>
        <end position="142"/>
    </location>
</feature>
<dbReference type="InterPro" id="IPR003661">
    <property type="entry name" value="HisK_dim/P_dom"/>
</dbReference>
<evidence type="ECO:0000256" key="6">
    <source>
        <dbReference type="ARBA" id="ARBA00022777"/>
    </source>
</evidence>
<dbReference type="Gene3D" id="1.10.287.130">
    <property type="match status" value="1"/>
</dbReference>